<comment type="similarity">
    <text evidence="2">Belongs to the drug/metabolite transporter (DMT) superfamily. 10 TMS drug/metabolite exporter (DME) (TC 2.A.7.3) family.</text>
</comment>
<dbReference type="PANTHER" id="PTHR22911">
    <property type="entry name" value="ACYL-MALONYL CONDENSING ENZYME-RELATED"/>
    <property type="match status" value="1"/>
</dbReference>
<evidence type="ECO:0000256" key="4">
    <source>
        <dbReference type="ARBA" id="ARBA00022989"/>
    </source>
</evidence>
<evidence type="ECO:0000313" key="8">
    <source>
        <dbReference type="EMBL" id="MBB3977755.1"/>
    </source>
</evidence>
<feature type="domain" description="EamA" evidence="7">
    <location>
        <begin position="21"/>
        <end position="91"/>
    </location>
</feature>
<sequence>MIIALAWPARALFWRRVLPDRKVLVRAAAEVGAALTYIMALGLLPLANTAAILLSLPLAVTLGAVLFLGETVGWRRWLAIICGFVGVLIVIRPGPDGFSIGAALAIAAVVFAATRDILTRRIDPDIPAALITVVTALSITAFGALMIVPMGGWQPIEWYIFVRLAVSSVALLIGYQCIVFAMRAGEISFVAPFRYTSLIWAIGIGIVFFGDIPDFWMCVGVAVIVASGLYAFNRENRRRAEPIAQTSAIEGP</sequence>
<organism evidence="8 9">
    <name type="scientific">Mycoplana azooxidifex</name>
    <dbReference type="NCBI Taxonomy" id="1636188"/>
    <lineage>
        <taxon>Bacteria</taxon>
        <taxon>Pseudomonadati</taxon>
        <taxon>Pseudomonadota</taxon>
        <taxon>Alphaproteobacteria</taxon>
        <taxon>Hyphomicrobiales</taxon>
        <taxon>Rhizobiaceae</taxon>
        <taxon>Mycoplana</taxon>
    </lineage>
</organism>
<feature type="transmembrane region" description="Helical" evidence="6">
    <location>
        <begin position="160"/>
        <end position="181"/>
    </location>
</feature>
<evidence type="ECO:0000256" key="3">
    <source>
        <dbReference type="ARBA" id="ARBA00022692"/>
    </source>
</evidence>
<feature type="transmembrane region" description="Helical" evidence="6">
    <location>
        <begin position="126"/>
        <end position="148"/>
    </location>
</feature>
<feature type="transmembrane region" description="Helical" evidence="6">
    <location>
        <begin position="215"/>
        <end position="232"/>
    </location>
</feature>
<proteinExistence type="inferred from homology"/>
<feature type="transmembrane region" description="Helical" evidence="6">
    <location>
        <begin position="193"/>
        <end position="209"/>
    </location>
</feature>
<keyword evidence="4 6" id="KW-1133">Transmembrane helix</keyword>
<feature type="transmembrane region" description="Helical" evidence="6">
    <location>
        <begin position="50"/>
        <end position="69"/>
    </location>
</feature>
<comment type="caution">
    <text evidence="8">The sequence shown here is derived from an EMBL/GenBank/DDBJ whole genome shotgun (WGS) entry which is preliminary data.</text>
</comment>
<dbReference type="Proteomes" id="UP000574761">
    <property type="component" value="Unassembled WGS sequence"/>
</dbReference>
<evidence type="ECO:0000313" key="9">
    <source>
        <dbReference type="Proteomes" id="UP000574761"/>
    </source>
</evidence>
<dbReference type="InterPro" id="IPR000620">
    <property type="entry name" value="EamA_dom"/>
</dbReference>
<protein>
    <submittedName>
        <fullName evidence="8">Drug/metabolite transporter (DMT)-like permease</fullName>
    </submittedName>
</protein>
<feature type="transmembrane region" description="Helical" evidence="6">
    <location>
        <begin position="23"/>
        <end position="44"/>
    </location>
</feature>
<dbReference type="Pfam" id="PF00892">
    <property type="entry name" value="EamA"/>
    <property type="match status" value="1"/>
</dbReference>
<evidence type="ECO:0000259" key="7">
    <source>
        <dbReference type="Pfam" id="PF00892"/>
    </source>
</evidence>
<evidence type="ECO:0000256" key="5">
    <source>
        <dbReference type="ARBA" id="ARBA00023136"/>
    </source>
</evidence>
<reference evidence="8 9" key="1">
    <citation type="submission" date="2020-08" db="EMBL/GenBank/DDBJ databases">
        <title>Genomic Encyclopedia of Type Strains, Phase IV (KMG-IV): sequencing the most valuable type-strain genomes for metagenomic binning, comparative biology and taxonomic classification.</title>
        <authorList>
            <person name="Goeker M."/>
        </authorList>
    </citation>
    <scope>NUCLEOTIDE SEQUENCE [LARGE SCALE GENOMIC DNA]</scope>
    <source>
        <strain evidence="8 9">DSM 100211</strain>
    </source>
</reference>
<evidence type="ECO:0000256" key="6">
    <source>
        <dbReference type="SAM" id="Phobius"/>
    </source>
</evidence>
<accession>A0A7W6D6P3</accession>
<dbReference type="AlphaFoldDB" id="A0A7W6D6P3"/>
<keyword evidence="3 6" id="KW-0812">Transmembrane</keyword>
<dbReference type="GO" id="GO:0016020">
    <property type="term" value="C:membrane"/>
    <property type="evidence" value="ECO:0007669"/>
    <property type="project" value="UniProtKB-SubCell"/>
</dbReference>
<feature type="transmembrane region" description="Helical" evidence="6">
    <location>
        <begin position="76"/>
        <end position="91"/>
    </location>
</feature>
<feature type="transmembrane region" description="Helical" evidence="6">
    <location>
        <begin position="97"/>
        <end position="114"/>
    </location>
</feature>
<gene>
    <name evidence="8" type="ORF">GGQ64_002969</name>
</gene>
<evidence type="ECO:0000256" key="2">
    <source>
        <dbReference type="ARBA" id="ARBA00009853"/>
    </source>
</evidence>
<comment type="subcellular location">
    <subcellularLocation>
        <location evidence="1">Membrane</location>
        <topology evidence="1">Multi-pass membrane protein</topology>
    </subcellularLocation>
</comment>
<dbReference type="InterPro" id="IPR037185">
    <property type="entry name" value="EmrE-like"/>
</dbReference>
<name>A0A7W6D6P3_9HYPH</name>
<evidence type="ECO:0000256" key="1">
    <source>
        <dbReference type="ARBA" id="ARBA00004141"/>
    </source>
</evidence>
<keyword evidence="5 6" id="KW-0472">Membrane</keyword>
<keyword evidence="9" id="KW-1185">Reference proteome</keyword>
<dbReference type="PANTHER" id="PTHR22911:SF6">
    <property type="entry name" value="SOLUTE CARRIER FAMILY 35 MEMBER G1"/>
    <property type="match status" value="1"/>
</dbReference>
<dbReference type="SUPFAM" id="SSF103481">
    <property type="entry name" value="Multidrug resistance efflux transporter EmrE"/>
    <property type="match status" value="2"/>
</dbReference>
<dbReference type="EMBL" id="JACIEE010000006">
    <property type="protein sequence ID" value="MBB3977755.1"/>
    <property type="molecule type" value="Genomic_DNA"/>
</dbReference>